<organism evidence="3 4">
    <name type="scientific">Chlamydomonas reinhardtii</name>
    <name type="common">Chlamydomonas smithii</name>
    <dbReference type="NCBI Taxonomy" id="3055"/>
    <lineage>
        <taxon>Eukaryota</taxon>
        <taxon>Viridiplantae</taxon>
        <taxon>Chlorophyta</taxon>
        <taxon>core chlorophytes</taxon>
        <taxon>Chlorophyceae</taxon>
        <taxon>CS clade</taxon>
        <taxon>Chlamydomonadales</taxon>
        <taxon>Chlamydomonadaceae</taxon>
        <taxon>Chlamydomonas</taxon>
    </lineage>
</organism>
<name>A0A2K3DHZ8_CHLRE</name>
<dbReference type="RefSeq" id="XP_001694339.2">
    <property type="nucleotide sequence ID" value="XM_001694287.2"/>
</dbReference>
<gene>
    <name evidence="3" type="ORF">CHLRE_08g380700v5</name>
</gene>
<evidence type="ECO:0000256" key="2">
    <source>
        <dbReference type="SAM" id="Phobius"/>
    </source>
</evidence>
<accession>A0A2K3DHZ8</accession>
<dbReference type="InParanoid" id="A0A2K3DHZ8"/>
<evidence type="ECO:0000313" key="4">
    <source>
        <dbReference type="Proteomes" id="UP000006906"/>
    </source>
</evidence>
<evidence type="ECO:0000313" key="3">
    <source>
        <dbReference type="EMBL" id="PNW80164.1"/>
    </source>
</evidence>
<feature type="transmembrane region" description="Helical" evidence="2">
    <location>
        <begin position="94"/>
        <end position="112"/>
    </location>
</feature>
<protein>
    <submittedName>
        <fullName evidence="3">Uncharacterized protein</fullName>
    </submittedName>
</protein>
<evidence type="ECO:0000256" key="1">
    <source>
        <dbReference type="SAM" id="Coils"/>
    </source>
</evidence>
<keyword evidence="1" id="KW-0175">Coiled coil</keyword>
<proteinExistence type="predicted"/>
<keyword evidence="4" id="KW-1185">Reference proteome</keyword>
<feature type="coiled-coil region" evidence="1">
    <location>
        <begin position="47"/>
        <end position="81"/>
    </location>
</feature>
<dbReference type="Proteomes" id="UP000006906">
    <property type="component" value="Chromosome 8"/>
</dbReference>
<dbReference type="EMBL" id="CM008969">
    <property type="protein sequence ID" value="PNW80164.1"/>
    <property type="molecule type" value="Genomic_DNA"/>
</dbReference>
<dbReference type="Gramene" id="PNW80164">
    <property type="protein sequence ID" value="PNW80164"/>
    <property type="gene ID" value="CHLRE_08g380700v5"/>
</dbReference>
<keyword evidence="2" id="KW-0472">Membrane</keyword>
<dbReference type="ExpressionAtlas" id="A0A2K3DHZ8">
    <property type="expression patterns" value="baseline and differential"/>
</dbReference>
<reference evidence="3 4" key="1">
    <citation type="journal article" date="2007" name="Science">
        <title>The Chlamydomonas genome reveals the evolution of key animal and plant functions.</title>
        <authorList>
            <person name="Merchant S.S."/>
            <person name="Prochnik S.E."/>
            <person name="Vallon O."/>
            <person name="Harris E.H."/>
            <person name="Karpowicz S.J."/>
            <person name="Witman G.B."/>
            <person name="Terry A."/>
            <person name="Salamov A."/>
            <person name="Fritz-Laylin L.K."/>
            <person name="Marechal-Drouard L."/>
            <person name="Marshall W.F."/>
            <person name="Qu L.H."/>
            <person name="Nelson D.R."/>
            <person name="Sanderfoot A.A."/>
            <person name="Spalding M.H."/>
            <person name="Kapitonov V.V."/>
            <person name="Ren Q."/>
            <person name="Ferris P."/>
            <person name="Lindquist E."/>
            <person name="Shapiro H."/>
            <person name="Lucas S.M."/>
            <person name="Grimwood J."/>
            <person name="Schmutz J."/>
            <person name="Cardol P."/>
            <person name="Cerutti H."/>
            <person name="Chanfreau G."/>
            <person name="Chen C.L."/>
            <person name="Cognat V."/>
            <person name="Croft M.T."/>
            <person name="Dent R."/>
            <person name="Dutcher S."/>
            <person name="Fernandez E."/>
            <person name="Fukuzawa H."/>
            <person name="Gonzalez-Ballester D."/>
            <person name="Gonzalez-Halphen D."/>
            <person name="Hallmann A."/>
            <person name="Hanikenne M."/>
            <person name="Hippler M."/>
            <person name="Inwood W."/>
            <person name="Jabbari K."/>
            <person name="Kalanon M."/>
            <person name="Kuras R."/>
            <person name="Lefebvre P.A."/>
            <person name="Lemaire S.D."/>
            <person name="Lobanov A.V."/>
            <person name="Lohr M."/>
            <person name="Manuell A."/>
            <person name="Meier I."/>
            <person name="Mets L."/>
            <person name="Mittag M."/>
            <person name="Mittelmeier T."/>
            <person name="Moroney J.V."/>
            <person name="Moseley J."/>
            <person name="Napoli C."/>
            <person name="Nedelcu A.M."/>
            <person name="Niyogi K."/>
            <person name="Novoselov S.V."/>
            <person name="Paulsen I.T."/>
            <person name="Pazour G."/>
            <person name="Purton S."/>
            <person name="Ral J.P."/>
            <person name="Riano-Pachon D.M."/>
            <person name="Riekhof W."/>
            <person name="Rymarquis L."/>
            <person name="Schroda M."/>
            <person name="Stern D."/>
            <person name="Umen J."/>
            <person name="Willows R."/>
            <person name="Wilson N."/>
            <person name="Zimmer S.L."/>
            <person name="Allmer J."/>
            <person name="Balk J."/>
            <person name="Bisova K."/>
            <person name="Chen C.J."/>
            <person name="Elias M."/>
            <person name="Gendler K."/>
            <person name="Hauser C."/>
            <person name="Lamb M.R."/>
            <person name="Ledford H."/>
            <person name="Long J.C."/>
            <person name="Minagawa J."/>
            <person name="Page M.D."/>
            <person name="Pan J."/>
            <person name="Pootakham W."/>
            <person name="Roje S."/>
            <person name="Rose A."/>
            <person name="Stahlberg E."/>
            <person name="Terauchi A.M."/>
            <person name="Yang P."/>
            <person name="Ball S."/>
            <person name="Bowler C."/>
            <person name="Dieckmann C.L."/>
            <person name="Gladyshev V.N."/>
            <person name="Green P."/>
            <person name="Jorgensen R."/>
            <person name="Mayfield S."/>
            <person name="Mueller-Roeber B."/>
            <person name="Rajamani S."/>
            <person name="Sayre R.T."/>
            <person name="Brokstein P."/>
            <person name="Dubchak I."/>
            <person name="Goodstein D."/>
            <person name="Hornick L."/>
            <person name="Huang Y.W."/>
            <person name="Jhaveri J."/>
            <person name="Luo Y."/>
            <person name="Martinez D."/>
            <person name="Ngau W.C."/>
            <person name="Otillar B."/>
            <person name="Poliakov A."/>
            <person name="Porter A."/>
            <person name="Szajkowski L."/>
            <person name="Werner G."/>
            <person name="Zhou K."/>
            <person name="Grigoriev I.V."/>
            <person name="Rokhsar D.S."/>
            <person name="Grossman A.R."/>
        </authorList>
    </citation>
    <scope>NUCLEOTIDE SEQUENCE [LARGE SCALE GENOMIC DNA]</scope>
    <source>
        <strain evidence="4">CC-503</strain>
    </source>
</reference>
<dbReference type="AlphaFoldDB" id="A0A2K3DHZ8"/>
<dbReference type="KEGG" id="cre:CHLRE_08g380700v5"/>
<keyword evidence="2" id="KW-0812">Transmembrane</keyword>
<sequence length="151" mass="16342">MAAMLRSRAYVAHHGYQRQLRFCTPTRHVAHAGFAEGAAATGAPNTQPEAAEEVAQLRTKLAAAEAKLAQATAQAKLAQATSLKTKLRTLFKEGASWLLVAACFCVLMRAFFMKDPIMAGALLLPIVRFTDVISEVISLALTAMRAKLRDE</sequence>
<keyword evidence="2" id="KW-1133">Transmembrane helix</keyword>
<dbReference type="GeneID" id="5719867"/>
<feature type="transmembrane region" description="Helical" evidence="2">
    <location>
        <begin position="118"/>
        <end position="141"/>
    </location>
</feature>
<dbReference type="PaxDb" id="3055-EDP02772"/>